<evidence type="ECO:0000256" key="5">
    <source>
        <dbReference type="ARBA" id="ARBA00020673"/>
    </source>
</evidence>
<keyword evidence="7 11" id="KW-1133">Transmembrane helix</keyword>
<keyword evidence="6 11" id="KW-0812">Transmembrane</keyword>
<gene>
    <name evidence="13" type="ORF">ZYGR_0A05200</name>
</gene>
<evidence type="ECO:0000256" key="8">
    <source>
        <dbReference type="ARBA" id="ARBA00023034"/>
    </source>
</evidence>
<dbReference type="InterPro" id="IPR051076">
    <property type="entry name" value="Golgi_membrane_TVP38/TMEM64"/>
</dbReference>
<dbReference type="GO" id="GO:0016192">
    <property type="term" value="P:vesicle-mediated transport"/>
    <property type="evidence" value="ECO:0007669"/>
    <property type="project" value="TreeGrafter"/>
</dbReference>
<evidence type="ECO:0000256" key="10">
    <source>
        <dbReference type="SAM" id="MobiDB-lite"/>
    </source>
</evidence>
<evidence type="ECO:0000256" key="11">
    <source>
        <dbReference type="SAM" id="Phobius"/>
    </source>
</evidence>
<evidence type="ECO:0000313" key="14">
    <source>
        <dbReference type="Proteomes" id="UP000187013"/>
    </source>
</evidence>
<feature type="transmembrane region" description="Helical" evidence="11">
    <location>
        <begin position="246"/>
        <end position="263"/>
    </location>
</feature>
<feature type="transmembrane region" description="Helical" evidence="11">
    <location>
        <begin position="85"/>
        <end position="108"/>
    </location>
</feature>
<evidence type="ECO:0000256" key="7">
    <source>
        <dbReference type="ARBA" id="ARBA00022989"/>
    </source>
</evidence>
<dbReference type="AlphaFoldDB" id="A0A1Q2ZTS5"/>
<evidence type="ECO:0000256" key="6">
    <source>
        <dbReference type="ARBA" id="ARBA00022692"/>
    </source>
</evidence>
<feature type="transmembrane region" description="Helical" evidence="11">
    <location>
        <begin position="163"/>
        <end position="184"/>
    </location>
</feature>
<dbReference type="InterPro" id="IPR032816">
    <property type="entry name" value="VTT_dom"/>
</dbReference>
<dbReference type="EMBL" id="BDGX01000001">
    <property type="protein sequence ID" value="GAV46922.1"/>
    <property type="molecule type" value="Genomic_DNA"/>
</dbReference>
<accession>A0A1Q2ZTS5</accession>
<feature type="transmembrane region" description="Helical" evidence="11">
    <location>
        <begin position="283"/>
        <end position="302"/>
    </location>
</feature>
<dbReference type="PANTHER" id="PTHR47549">
    <property type="entry name" value="GOLGI APPARATUS MEMBRANE PROTEIN TVP38-RELATED"/>
    <property type="match status" value="1"/>
</dbReference>
<feature type="transmembrane region" description="Helical" evidence="11">
    <location>
        <begin position="129"/>
        <end position="151"/>
    </location>
</feature>
<comment type="caution">
    <text evidence="13">The sequence shown here is derived from an EMBL/GenBank/DDBJ whole genome shotgun (WGS) entry which is preliminary data.</text>
</comment>
<dbReference type="GO" id="GO:0000022">
    <property type="term" value="P:mitotic spindle elongation"/>
    <property type="evidence" value="ECO:0007669"/>
    <property type="project" value="TreeGrafter"/>
</dbReference>
<keyword evidence="9 11" id="KW-0472">Membrane</keyword>
<keyword evidence="8" id="KW-0333">Golgi apparatus</keyword>
<evidence type="ECO:0000313" key="13">
    <source>
        <dbReference type="EMBL" id="GAV46922.1"/>
    </source>
</evidence>
<evidence type="ECO:0000256" key="2">
    <source>
        <dbReference type="ARBA" id="ARBA00004653"/>
    </source>
</evidence>
<comment type="function">
    <text evidence="1">Golgi membrane protein involved in vesicular trafficking and spindle migration.</text>
</comment>
<evidence type="ECO:0000256" key="1">
    <source>
        <dbReference type="ARBA" id="ARBA00002978"/>
    </source>
</evidence>
<evidence type="ECO:0000256" key="3">
    <source>
        <dbReference type="ARBA" id="ARBA00008640"/>
    </source>
</evidence>
<comment type="similarity">
    <text evidence="3">Belongs to the TVP38/TMEM64 family.</text>
</comment>
<name>A0A1Q2ZTS5_ZYGRO</name>
<dbReference type="PANTHER" id="PTHR47549:SF1">
    <property type="entry name" value="GOLGI APPARATUS MEMBRANE PROTEIN TVP38"/>
    <property type="match status" value="1"/>
</dbReference>
<proteinExistence type="inferred from homology"/>
<dbReference type="Pfam" id="PF09335">
    <property type="entry name" value="VTT_dom"/>
    <property type="match status" value="1"/>
</dbReference>
<reference evidence="13 14" key="1">
    <citation type="submission" date="2016-08" db="EMBL/GenBank/DDBJ databases">
        <title>Draft genome sequence of allopolyploid Zygosaccharomyces rouxii.</title>
        <authorList>
            <person name="Watanabe J."/>
            <person name="Uehara K."/>
            <person name="Mogi Y."/>
            <person name="Tsukioka Y."/>
        </authorList>
    </citation>
    <scope>NUCLEOTIDE SEQUENCE [LARGE SCALE GENOMIC DNA]</scope>
    <source>
        <strain evidence="13 14">NBRC 110957</strain>
    </source>
</reference>
<protein>
    <recommendedName>
        <fullName evidence="4">Golgi apparatus membrane protein TVP38</fullName>
    </recommendedName>
    <alternativeName>
        <fullName evidence="5">Golgi apparatus membrane protein tvp38</fullName>
    </alternativeName>
</protein>
<feature type="compositionally biased region" description="Polar residues" evidence="10">
    <location>
        <begin position="1"/>
        <end position="11"/>
    </location>
</feature>
<sequence>MSQHVRASSQDARIHLSEMRGSSTSPRPAMVSRPNYDDDYDIDGDGVGEEDDFLDVYDLTPRQRLVRHFKKTLFKLMNHYAFLPVWQKVAVIIGGLCALVLGILLLVFHTPMLHWLVHTSNELKSQKKTAFILILLIFCVSFPPLIGFSFLSTSTGLIYGVSFEGWMILVAGSVFGSIASFAVFQTLLRSRAEQLVHASPRFEAFAAILQENHSYWILALLRLCPFPYSLTNGAVAAVHGLSLRNFAIAQVIASPKLFAYLFVGSRIKNIGESNSTGSKLFDLISILVTGVVLTITAWILYFKTRNKYMEIQRLQQHQDHQSHRSVSPDVEFDI</sequence>
<dbReference type="OrthoDB" id="166803at2759"/>
<dbReference type="eggNOG" id="KOG3140">
    <property type="taxonomic scope" value="Eukaryota"/>
</dbReference>
<evidence type="ECO:0000259" key="12">
    <source>
        <dbReference type="Pfam" id="PF09335"/>
    </source>
</evidence>
<feature type="region of interest" description="Disordered" evidence="10">
    <location>
        <begin position="1"/>
        <end position="32"/>
    </location>
</feature>
<organism evidence="13 14">
    <name type="scientific">Zygosaccharomyces rouxii</name>
    <dbReference type="NCBI Taxonomy" id="4956"/>
    <lineage>
        <taxon>Eukaryota</taxon>
        <taxon>Fungi</taxon>
        <taxon>Dikarya</taxon>
        <taxon>Ascomycota</taxon>
        <taxon>Saccharomycotina</taxon>
        <taxon>Saccharomycetes</taxon>
        <taxon>Saccharomycetales</taxon>
        <taxon>Saccharomycetaceae</taxon>
        <taxon>Zygosaccharomyces</taxon>
    </lineage>
</organism>
<dbReference type="GO" id="GO:0000139">
    <property type="term" value="C:Golgi membrane"/>
    <property type="evidence" value="ECO:0007669"/>
    <property type="project" value="UniProtKB-SubCell"/>
</dbReference>
<feature type="domain" description="VTT" evidence="12">
    <location>
        <begin position="149"/>
        <end position="265"/>
    </location>
</feature>
<evidence type="ECO:0000256" key="9">
    <source>
        <dbReference type="ARBA" id="ARBA00023136"/>
    </source>
</evidence>
<comment type="subcellular location">
    <subcellularLocation>
        <location evidence="2">Golgi apparatus membrane</location>
        <topology evidence="2">Multi-pass membrane protein</topology>
    </subcellularLocation>
</comment>
<evidence type="ECO:0000256" key="4">
    <source>
        <dbReference type="ARBA" id="ARBA00013533"/>
    </source>
</evidence>
<dbReference type="Proteomes" id="UP000187013">
    <property type="component" value="Unassembled WGS sequence"/>
</dbReference>